<protein>
    <submittedName>
        <fullName evidence="1">Uncharacterized protein</fullName>
    </submittedName>
</protein>
<organism evidence="1 2">
    <name type="scientific">Cardamine amara subsp. amara</name>
    <dbReference type="NCBI Taxonomy" id="228776"/>
    <lineage>
        <taxon>Eukaryota</taxon>
        <taxon>Viridiplantae</taxon>
        <taxon>Streptophyta</taxon>
        <taxon>Embryophyta</taxon>
        <taxon>Tracheophyta</taxon>
        <taxon>Spermatophyta</taxon>
        <taxon>Magnoliopsida</taxon>
        <taxon>eudicotyledons</taxon>
        <taxon>Gunneridae</taxon>
        <taxon>Pentapetalae</taxon>
        <taxon>rosids</taxon>
        <taxon>malvids</taxon>
        <taxon>Brassicales</taxon>
        <taxon>Brassicaceae</taxon>
        <taxon>Cardamineae</taxon>
        <taxon>Cardamine</taxon>
    </lineage>
</organism>
<accession>A0ABD1C6E1</accession>
<comment type="caution">
    <text evidence="1">The sequence shown here is derived from an EMBL/GenBank/DDBJ whole genome shotgun (WGS) entry which is preliminary data.</text>
</comment>
<sequence>MLQHILQGQANRAIKLTKRVAELKNPIDCSYNDLNNKFEILNSRLMYLENLSSSSSTKLTCQLPGKVVQNPKDFANIHIIELKPDKVLPFKKRYTTFTEGIDV</sequence>
<dbReference type="Proteomes" id="UP001558713">
    <property type="component" value="Unassembled WGS sequence"/>
</dbReference>
<keyword evidence="2" id="KW-1185">Reference proteome</keyword>
<dbReference type="AlphaFoldDB" id="A0ABD1C6E1"/>
<name>A0ABD1C6E1_CARAN</name>
<reference evidence="1 2" key="1">
    <citation type="submission" date="2024-04" db="EMBL/GenBank/DDBJ databases">
        <title>Genome assembly C_amara_ONT_v2.</title>
        <authorList>
            <person name="Yant L."/>
            <person name="Moore C."/>
            <person name="Slenker M."/>
        </authorList>
    </citation>
    <scope>NUCLEOTIDE SEQUENCE [LARGE SCALE GENOMIC DNA]</scope>
    <source>
        <tissue evidence="1">Leaf</tissue>
    </source>
</reference>
<gene>
    <name evidence="1" type="ORF">V5N11_002826</name>
</gene>
<dbReference type="EMBL" id="JBANAX010000042">
    <property type="protein sequence ID" value="KAL1225047.1"/>
    <property type="molecule type" value="Genomic_DNA"/>
</dbReference>
<proteinExistence type="predicted"/>
<evidence type="ECO:0000313" key="1">
    <source>
        <dbReference type="EMBL" id="KAL1225047.1"/>
    </source>
</evidence>
<evidence type="ECO:0000313" key="2">
    <source>
        <dbReference type="Proteomes" id="UP001558713"/>
    </source>
</evidence>